<accession>A0ACC1NN14</accession>
<name>A0ACC1NN14_9PEZI</name>
<dbReference type="EMBL" id="JAPDGR010001764">
    <property type="protein sequence ID" value="KAJ2979809.1"/>
    <property type="molecule type" value="Genomic_DNA"/>
</dbReference>
<evidence type="ECO:0000313" key="2">
    <source>
        <dbReference type="Proteomes" id="UP001143856"/>
    </source>
</evidence>
<proteinExistence type="predicted"/>
<evidence type="ECO:0000313" key="1">
    <source>
        <dbReference type="EMBL" id="KAJ2979809.1"/>
    </source>
</evidence>
<comment type="caution">
    <text evidence="1">The sequence shown here is derived from an EMBL/GenBank/DDBJ whole genome shotgun (WGS) entry which is preliminary data.</text>
</comment>
<gene>
    <name evidence="1" type="ORF">NUW58_g7107</name>
</gene>
<organism evidence="1 2">
    <name type="scientific">Xylaria curta</name>
    <dbReference type="NCBI Taxonomy" id="42375"/>
    <lineage>
        <taxon>Eukaryota</taxon>
        <taxon>Fungi</taxon>
        <taxon>Dikarya</taxon>
        <taxon>Ascomycota</taxon>
        <taxon>Pezizomycotina</taxon>
        <taxon>Sordariomycetes</taxon>
        <taxon>Xylariomycetidae</taxon>
        <taxon>Xylariales</taxon>
        <taxon>Xylariaceae</taxon>
        <taxon>Xylaria</taxon>
    </lineage>
</organism>
<dbReference type="Proteomes" id="UP001143856">
    <property type="component" value="Unassembled WGS sequence"/>
</dbReference>
<protein>
    <submittedName>
        <fullName evidence="1">Uncharacterized protein</fullName>
    </submittedName>
</protein>
<keyword evidence="2" id="KW-1185">Reference proteome</keyword>
<sequence>MNSSALRFVRQVGVRRRHCVTTFSAHSNTTFANQFNRRAIGAAYSSLSRESSEGKSVIITGSSQGIGKAIALRLAADGYNVCVNDLSKKQAQCDEVAKEIRSMGRKACTAVADVTKQDEVKRMIETSVRELGPLNTMIANAGIVEVREVLEVSEQDFRRMLDINVLGVHNCLSEAAKQLINQGDCDPTAQWAVRGLVEVYAMSLAKHNITANTYAPGIIGTEMWETIDAGFSKISDMERGTVMATVARSMSALGRPGTAEDVAKMVSFLASSDSDYITGQSQLVDGGIVYT</sequence>
<reference evidence="1" key="1">
    <citation type="submission" date="2022-10" db="EMBL/GenBank/DDBJ databases">
        <title>Genome Sequence of Xylaria curta.</title>
        <authorList>
            <person name="Buettner E."/>
        </authorList>
    </citation>
    <scope>NUCLEOTIDE SEQUENCE</scope>
    <source>
        <strain evidence="1">Babe10</strain>
    </source>
</reference>